<name>A0AAX2JDS6_9FUSO</name>
<dbReference type="Proteomes" id="UP000249008">
    <property type="component" value="Chromosome 1"/>
</dbReference>
<reference evidence="1 2" key="1">
    <citation type="submission" date="2018-06" db="EMBL/GenBank/DDBJ databases">
        <authorList>
            <consortium name="Pathogen Informatics"/>
            <person name="Doyle S."/>
        </authorList>
    </citation>
    <scope>NUCLEOTIDE SEQUENCE [LARGE SCALE GENOMIC DNA]</scope>
    <source>
        <strain evidence="1 2">NCTC12112</strain>
    </source>
</reference>
<dbReference type="AlphaFoldDB" id="A0AAX2JDS6"/>
<gene>
    <name evidence="1" type="ORF">NCTC12112_01705</name>
</gene>
<accession>A0AAX2JDS6</accession>
<evidence type="ECO:0000313" key="2">
    <source>
        <dbReference type="Proteomes" id="UP000249008"/>
    </source>
</evidence>
<dbReference type="EMBL" id="LS483487">
    <property type="protein sequence ID" value="SQJ03942.1"/>
    <property type="molecule type" value="Genomic_DNA"/>
</dbReference>
<dbReference type="RefSeq" id="WP_005980009.1">
    <property type="nucleotide sequence ID" value="NZ_CABKNW010000004.1"/>
</dbReference>
<evidence type="ECO:0000313" key="1">
    <source>
        <dbReference type="EMBL" id="SQJ03942.1"/>
    </source>
</evidence>
<organism evidence="1 2">
    <name type="scientific">Fusobacterium ulcerans</name>
    <dbReference type="NCBI Taxonomy" id="861"/>
    <lineage>
        <taxon>Bacteria</taxon>
        <taxon>Fusobacteriati</taxon>
        <taxon>Fusobacteriota</taxon>
        <taxon>Fusobacteriia</taxon>
        <taxon>Fusobacteriales</taxon>
        <taxon>Fusobacteriaceae</taxon>
        <taxon>Fusobacterium</taxon>
    </lineage>
</organism>
<protein>
    <submittedName>
        <fullName evidence="1">Phage protein D</fullName>
    </submittedName>
</protein>
<dbReference type="SUPFAM" id="SSF69279">
    <property type="entry name" value="Phage tail proteins"/>
    <property type="match status" value="1"/>
</dbReference>
<dbReference type="GeneID" id="78456258"/>
<proteinExistence type="predicted"/>
<sequence length="362" mass="42418">MIEKIKEDYKKLVGDTRRISLSICYEGKDITQFIQDDLLNFSQSDSLNEFDTIEMTLQDRKQLWISGWKPLKGDKIEAIAYLWNWENEGMIEINIGTFYVDNIQFSGPPDTVKIKAISIDITKDIMDSKKNRVWENVTIKRVAQDIAKECGLELIWEADFNRKYTRLAEKLESHFNFLKRITKEAGIDVKLYNDRLILFEEEVYEKKESVMTFKRTDLISYSFEEDDTDTYAGCKISFWDPKIEEKMEWTFMAKKRKGYKRGTQRILFINEEKCPPGETDSQKRAYLAKIAEKALREKNKKAIKGNISILGRERFLTAGETIKIEGFGDFAGKYLITDISIDFSNYNLSLSLRKVEEEEEEK</sequence>
<dbReference type="KEGG" id="ful:C4N20_15630"/>